<reference evidence="2" key="1">
    <citation type="submission" date="2022-10" db="EMBL/GenBank/DDBJ databases">
        <title>Genome assembly of Pristionchus species.</title>
        <authorList>
            <person name="Yoshida K."/>
            <person name="Sommer R.J."/>
        </authorList>
    </citation>
    <scope>NUCLEOTIDE SEQUENCE [LARGE SCALE GENOMIC DNA]</scope>
    <source>
        <strain evidence="2">RS5460</strain>
    </source>
</reference>
<accession>A0AAN4ZQV3</accession>
<keyword evidence="2" id="KW-1185">Reference proteome</keyword>
<sequence length="158" mass="18318">MFELLKCIHITIVHLAEHGESPSNSLSIITESRKRAIAFKYQSDDPLVSHFLSVLKVMSLILKSAQYSKIKGALETVDSELSNRRRFENSNELSIRYLMFGIVECVHLTLLHLTKKRNQTNSMEFKDAERFQLPLFRPILHCKWGQLKALEILHLKII</sequence>
<proteinExistence type="predicted"/>
<organism evidence="1 2">
    <name type="scientific">Pristionchus mayeri</name>
    <dbReference type="NCBI Taxonomy" id="1317129"/>
    <lineage>
        <taxon>Eukaryota</taxon>
        <taxon>Metazoa</taxon>
        <taxon>Ecdysozoa</taxon>
        <taxon>Nematoda</taxon>
        <taxon>Chromadorea</taxon>
        <taxon>Rhabditida</taxon>
        <taxon>Rhabditina</taxon>
        <taxon>Diplogasteromorpha</taxon>
        <taxon>Diplogasteroidea</taxon>
        <taxon>Neodiplogasteridae</taxon>
        <taxon>Pristionchus</taxon>
    </lineage>
</organism>
<protein>
    <submittedName>
        <fullName evidence="1">Uncharacterized protein</fullName>
    </submittedName>
</protein>
<dbReference type="AlphaFoldDB" id="A0AAN4ZQV3"/>
<evidence type="ECO:0000313" key="2">
    <source>
        <dbReference type="Proteomes" id="UP001328107"/>
    </source>
</evidence>
<dbReference type="EMBL" id="BTRK01000003">
    <property type="protein sequence ID" value="GMR43724.1"/>
    <property type="molecule type" value="Genomic_DNA"/>
</dbReference>
<comment type="caution">
    <text evidence="1">The sequence shown here is derived from an EMBL/GenBank/DDBJ whole genome shotgun (WGS) entry which is preliminary data.</text>
</comment>
<name>A0AAN4ZQV3_9BILA</name>
<dbReference type="Proteomes" id="UP001328107">
    <property type="component" value="Unassembled WGS sequence"/>
</dbReference>
<gene>
    <name evidence="1" type="ORF">PMAYCL1PPCAC_13919</name>
</gene>
<evidence type="ECO:0000313" key="1">
    <source>
        <dbReference type="EMBL" id="GMR43724.1"/>
    </source>
</evidence>
<feature type="non-terminal residue" evidence="1">
    <location>
        <position position="158"/>
    </location>
</feature>